<evidence type="ECO:0000313" key="4">
    <source>
        <dbReference type="Proteomes" id="UP001497457"/>
    </source>
</evidence>
<dbReference type="EMBL" id="OZ075118">
    <property type="protein sequence ID" value="CAL5091905.1"/>
    <property type="molecule type" value="Genomic_DNA"/>
</dbReference>
<dbReference type="InterPro" id="IPR032675">
    <property type="entry name" value="LRR_dom_sf"/>
</dbReference>
<dbReference type="InterPro" id="IPR055302">
    <property type="entry name" value="F-box_dom-containing"/>
</dbReference>
<feature type="domain" description="F-box" evidence="1">
    <location>
        <begin position="17"/>
        <end position="53"/>
    </location>
</feature>
<dbReference type="InterPro" id="IPR055411">
    <property type="entry name" value="LRR_FXL15/At3g58940/PEG3-like"/>
</dbReference>
<accession>A0ABC9GD90</accession>
<dbReference type="SUPFAM" id="SSF52047">
    <property type="entry name" value="RNI-like"/>
    <property type="match status" value="1"/>
</dbReference>
<evidence type="ECO:0000313" key="3">
    <source>
        <dbReference type="EMBL" id="CAL5091905.1"/>
    </source>
</evidence>
<sequence>MVPGGGKKSRAEEDDHISRLPDAILEEIVSLLPTKDGGRTQILSSRWRPIWRAAPLNLDIHHRRPFQRLIPAGEISGILSSHPGPGRRFRIPRDYLEHDDRAAATLDGWLRSPALDGLQELEFHYGDWEKSPLPPLPASAHRFSSTLRVAYLGACGFPDGDAGALHFPLLKQLSLMNVGISESSLQALLGGCPVLQSLMITSCIGCCTRIRIVSSTLRSIGVHISWGGIKLRQLAIEDAPCLERLLLFGQGFSKKLVISVISAPKLEILGQLPFKGLRVEFGATAIQGSSVLNSTMVVPSVKVLALTQKDLSLDVVIDFMKCFPCLEKLYIKLTRMYNQVTKSTP</sequence>
<protein>
    <recommendedName>
        <fullName evidence="5">F-box domain-containing protein</fullName>
    </recommendedName>
</protein>
<name>A0ABC9GD90_9POAL</name>
<feature type="domain" description="F-box/LRR-repeat protein 15/At3g58940/PEG3-like LRR" evidence="2">
    <location>
        <begin position="106"/>
        <end position="331"/>
    </location>
</feature>
<evidence type="ECO:0008006" key="5">
    <source>
        <dbReference type="Google" id="ProtNLM"/>
    </source>
</evidence>
<dbReference type="PANTHER" id="PTHR32141:SF168">
    <property type="entry name" value="OS12G0595200 PROTEIN"/>
    <property type="match status" value="1"/>
</dbReference>
<organism evidence="3 4">
    <name type="scientific">Urochloa decumbens</name>
    <dbReference type="NCBI Taxonomy" id="240449"/>
    <lineage>
        <taxon>Eukaryota</taxon>
        <taxon>Viridiplantae</taxon>
        <taxon>Streptophyta</taxon>
        <taxon>Embryophyta</taxon>
        <taxon>Tracheophyta</taxon>
        <taxon>Spermatophyta</taxon>
        <taxon>Magnoliopsida</taxon>
        <taxon>Liliopsida</taxon>
        <taxon>Poales</taxon>
        <taxon>Poaceae</taxon>
        <taxon>PACMAD clade</taxon>
        <taxon>Panicoideae</taxon>
        <taxon>Panicodae</taxon>
        <taxon>Paniceae</taxon>
        <taxon>Melinidinae</taxon>
        <taxon>Urochloa</taxon>
    </lineage>
</organism>
<dbReference type="InterPro" id="IPR036047">
    <property type="entry name" value="F-box-like_dom_sf"/>
</dbReference>
<gene>
    <name evidence="3" type="ORF">URODEC1_LOCUS114624</name>
</gene>
<keyword evidence="4" id="KW-1185">Reference proteome</keyword>
<dbReference type="Gene3D" id="3.80.10.10">
    <property type="entry name" value="Ribonuclease Inhibitor"/>
    <property type="match status" value="1"/>
</dbReference>
<dbReference type="Pfam" id="PF00646">
    <property type="entry name" value="F-box"/>
    <property type="match status" value="1"/>
</dbReference>
<dbReference type="Proteomes" id="UP001497457">
    <property type="component" value="Chromosome 8b"/>
</dbReference>
<dbReference type="PANTHER" id="PTHR32141">
    <property type="match status" value="1"/>
</dbReference>
<evidence type="ECO:0000259" key="2">
    <source>
        <dbReference type="Pfam" id="PF24758"/>
    </source>
</evidence>
<dbReference type="InterPro" id="IPR001810">
    <property type="entry name" value="F-box_dom"/>
</dbReference>
<dbReference type="CDD" id="cd22160">
    <property type="entry name" value="F-box_AtFBL13-like"/>
    <property type="match status" value="1"/>
</dbReference>
<dbReference type="SUPFAM" id="SSF81383">
    <property type="entry name" value="F-box domain"/>
    <property type="match status" value="1"/>
</dbReference>
<reference evidence="3" key="1">
    <citation type="submission" date="2024-10" db="EMBL/GenBank/DDBJ databases">
        <authorList>
            <person name="Ryan C."/>
        </authorList>
    </citation>
    <scope>NUCLEOTIDE SEQUENCE [LARGE SCALE GENOMIC DNA]</scope>
</reference>
<dbReference type="InterPro" id="IPR053781">
    <property type="entry name" value="F-box_AtFBL13-like"/>
</dbReference>
<dbReference type="AlphaFoldDB" id="A0ABC9GD90"/>
<evidence type="ECO:0000259" key="1">
    <source>
        <dbReference type="Pfam" id="PF00646"/>
    </source>
</evidence>
<proteinExistence type="predicted"/>
<dbReference type="Pfam" id="PF24758">
    <property type="entry name" value="LRR_At5g56370"/>
    <property type="match status" value="1"/>
</dbReference>